<dbReference type="RefSeq" id="WP_189429391.1">
    <property type="nucleotide sequence ID" value="NZ_BNAO01000001.1"/>
</dbReference>
<dbReference type="PROSITE" id="PS51257">
    <property type="entry name" value="PROKAR_LIPOPROTEIN"/>
    <property type="match status" value="1"/>
</dbReference>
<reference evidence="4" key="1">
    <citation type="journal article" date="2019" name="Int. J. Syst. Evol. Microbiol.">
        <title>The Global Catalogue of Microorganisms (GCM) 10K type strain sequencing project: providing services to taxonomists for standard genome sequencing and annotation.</title>
        <authorList>
            <consortium name="The Broad Institute Genomics Platform"/>
            <consortium name="The Broad Institute Genome Sequencing Center for Infectious Disease"/>
            <person name="Wu L."/>
            <person name="Ma J."/>
        </authorList>
    </citation>
    <scope>NUCLEOTIDE SEQUENCE [LARGE SCALE GENOMIC DNA]</scope>
    <source>
        <strain evidence="4">CGMCC 1.7003</strain>
    </source>
</reference>
<comment type="caution">
    <text evidence="3">The sequence shown here is derived from an EMBL/GenBank/DDBJ whole genome shotgun (WGS) entry which is preliminary data.</text>
</comment>
<dbReference type="Pfam" id="PF04972">
    <property type="entry name" value="BON"/>
    <property type="match status" value="1"/>
</dbReference>
<accession>A0ABQ3KY71</accession>
<dbReference type="InterPro" id="IPR007055">
    <property type="entry name" value="BON_dom"/>
</dbReference>
<feature type="chain" id="PRO_5046967894" description="BON domain-containing protein" evidence="1">
    <location>
        <begin position="20"/>
        <end position="120"/>
    </location>
</feature>
<dbReference type="EMBL" id="BNAO01000001">
    <property type="protein sequence ID" value="GHG59962.1"/>
    <property type="molecule type" value="Genomic_DNA"/>
</dbReference>
<name>A0ABQ3KY71_9ALTE</name>
<keyword evidence="1" id="KW-0732">Signal</keyword>
<feature type="signal peptide" evidence="1">
    <location>
        <begin position="1"/>
        <end position="19"/>
    </location>
</feature>
<proteinExistence type="predicted"/>
<feature type="domain" description="BON" evidence="2">
    <location>
        <begin position="47"/>
        <end position="115"/>
    </location>
</feature>
<evidence type="ECO:0000256" key="1">
    <source>
        <dbReference type="SAM" id="SignalP"/>
    </source>
</evidence>
<organism evidence="3 4">
    <name type="scientific">Alishewanella longhuensis</name>
    <dbReference type="NCBI Taxonomy" id="1091037"/>
    <lineage>
        <taxon>Bacteria</taxon>
        <taxon>Pseudomonadati</taxon>
        <taxon>Pseudomonadota</taxon>
        <taxon>Gammaproteobacteria</taxon>
        <taxon>Alteromonadales</taxon>
        <taxon>Alteromonadaceae</taxon>
        <taxon>Alishewanella</taxon>
    </lineage>
</organism>
<dbReference type="Gene3D" id="3.30.1340.30">
    <property type="match status" value="1"/>
</dbReference>
<keyword evidence="4" id="KW-1185">Reference proteome</keyword>
<dbReference type="PROSITE" id="PS50914">
    <property type="entry name" value="BON"/>
    <property type="match status" value="1"/>
</dbReference>
<evidence type="ECO:0000313" key="3">
    <source>
        <dbReference type="EMBL" id="GHG59962.1"/>
    </source>
</evidence>
<sequence>MKKLTLMLTCTSLVVMSLAACDGSKANKLNDYSTASDQPKAEPAHLDDILLKREVTTALQRDPLFGNGDIIVSSLQGQITLEGSVDSNAAITRAAEISRKVKGVTFVTNKLVIKATETKS</sequence>
<protein>
    <recommendedName>
        <fullName evidence="2">BON domain-containing protein</fullName>
    </recommendedName>
</protein>
<dbReference type="Proteomes" id="UP000659697">
    <property type="component" value="Unassembled WGS sequence"/>
</dbReference>
<evidence type="ECO:0000313" key="4">
    <source>
        <dbReference type="Proteomes" id="UP000659697"/>
    </source>
</evidence>
<gene>
    <name evidence="3" type="ORF">GCM10010919_02960</name>
</gene>
<evidence type="ECO:0000259" key="2">
    <source>
        <dbReference type="PROSITE" id="PS50914"/>
    </source>
</evidence>